<comment type="caution">
    <text evidence="1">The sequence shown here is derived from an EMBL/GenBank/DDBJ whole genome shotgun (WGS) entry which is preliminary data.</text>
</comment>
<evidence type="ECO:0000313" key="2">
    <source>
        <dbReference type="Proteomes" id="UP001168552"/>
    </source>
</evidence>
<reference evidence="1" key="1">
    <citation type="submission" date="2023-06" db="EMBL/GenBank/DDBJ databases">
        <title>Cytophagales bacterium Strain LB-30, isolated from soil.</title>
        <authorList>
            <person name="Liu B."/>
        </authorList>
    </citation>
    <scope>NUCLEOTIDE SEQUENCE</scope>
    <source>
        <strain evidence="1">LB-30</strain>
    </source>
</reference>
<protein>
    <recommendedName>
        <fullName evidence="3">RHS repeat protein</fullName>
    </recommendedName>
</protein>
<organism evidence="1 2">
    <name type="scientific">Shiella aurantiaca</name>
    <dbReference type="NCBI Taxonomy" id="3058365"/>
    <lineage>
        <taxon>Bacteria</taxon>
        <taxon>Pseudomonadati</taxon>
        <taxon>Bacteroidota</taxon>
        <taxon>Cytophagia</taxon>
        <taxon>Cytophagales</taxon>
        <taxon>Shiellaceae</taxon>
        <taxon>Shiella</taxon>
    </lineage>
</organism>
<proteinExistence type="predicted"/>
<dbReference type="Proteomes" id="UP001168552">
    <property type="component" value="Unassembled WGS sequence"/>
</dbReference>
<dbReference type="EMBL" id="JAUHJS010000008">
    <property type="protein sequence ID" value="MDN4166683.1"/>
    <property type="molecule type" value="Genomic_DNA"/>
</dbReference>
<evidence type="ECO:0008006" key="3">
    <source>
        <dbReference type="Google" id="ProtNLM"/>
    </source>
</evidence>
<keyword evidence="2" id="KW-1185">Reference proteome</keyword>
<sequence length="254" mass="30598">MRLLLISLGLFINAYQSHGQEINVRDEIYPGVTKIIVKSVGHGIHRLIRSPHNGYRGEYLLDDNGRAKKETRFKRREHLATYEYEFLENGLLSKQTTTFDINNPKRIHSIYYHYEIKEDHVINEICYTANDTLYRVDNIEFNDKGQRTVYIRNVNESKNYLTYDNGYLKNWKSIDFKDSVERMYEFGYDENGNLTKFDFSQVPEPEMKEVWLHVYGDGNHRNYKYKYDKSGRWIKKYQIVDRKKILLEKRRYVM</sequence>
<accession>A0ABT8F8S9</accession>
<gene>
    <name evidence="1" type="ORF">QWY31_14325</name>
</gene>
<evidence type="ECO:0000313" key="1">
    <source>
        <dbReference type="EMBL" id="MDN4166683.1"/>
    </source>
</evidence>
<dbReference type="Gene3D" id="2.180.10.10">
    <property type="entry name" value="RHS repeat-associated core"/>
    <property type="match status" value="1"/>
</dbReference>
<name>A0ABT8F8S9_9BACT</name>
<dbReference type="RefSeq" id="WP_320005222.1">
    <property type="nucleotide sequence ID" value="NZ_JAUHJS010000008.1"/>
</dbReference>